<evidence type="ECO:0000256" key="1">
    <source>
        <dbReference type="SAM" id="Phobius"/>
    </source>
</evidence>
<keyword evidence="3" id="KW-1185">Reference proteome</keyword>
<feature type="transmembrane region" description="Helical" evidence="1">
    <location>
        <begin position="12"/>
        <end position="38"/>
    </location>
</feature>
<protein>
    <submittedName>
        <fullName evidence="2">DUF1772 domain-containing protein</fullName>
    </submittedName>
</protein>
<dbReference type="EMBL" id="BAABKX010000030">
    <property type="protein sequence ID" value="GAA5064586.1"/>
    <property type="molecule type" value="Genomic_DNA"/>
</dbReference>
<organism evidence="2 3">
    <name type="scientific">Haladaptatus pallidirubidus</name>
    <dbReference type="NCBI Taxonomy" id="1008152"/>
    <lineage>
        <taxon>Archaea</taxon>
        <taxon>Methanobacteriati</taxon>
        <taxon>Methanobacteriota</taxon>
        <taxon>Stenosarchaea group</taxon>
        <taxon>Halobacteria</taxon>
        <taxon>Halobacteriales</taxon>
        <taxon>Haladaptataceae</taxon>
        <taxon>Haladaptatus</taxon>
    </lineage>
</organism>
<dbReference type="Pfam" id="PF08592">
    <property type="entry name" value="Anthrone_oxy"/>
    <property type="match status" value="1"/>
</dbReference>
<keyword evidence="1" id="KW-1133">Transmembrane helix</keyword>
<feature type="transmembrane region" description="Helical" evidence="1">
    <location>
        <begin position="95"/>
        <end position="116"/>
    </location>
</feature>
<feature type="transmembrane region" description="Helical" evidence="1">
    <location>
        <begin position="147"/>
        <end position="166"/>
    </location>
</feature>
<dbReference type="AlphaFoldDB" id="A0AAV3UR05"/>
<evidence type="ECO:0000313" key="3">
    <source>
        <dbReference type="Proteomes" id="UP001501729"/>
    </source>
</evidence>
<gene>
    <name evidence="2" type="ORF">GCM10025751_54350</name>
</gene>
<dbReference type="Proteomes" id="UP001501729">
    <property type="component" value="Unassembled WGS sequence"/>
</dbReference>
<feature type="transmembrane region" description="Helical" evidence="1">
    <location>
        <begin position="59"/>
        <end position="83"/>
    </location>
</feature>
<sequence length="168" mass="18215">MSPNVLSEELVVLLLTVSTIFGGVMAGFFFTYSASVVLALDKLSASVYTTMMQEINETVLNVVFGIVFFGAIVVPTVSAAVVLLLGDWTTQSGQLFLAGVVIYFIGTFAVTMRIHIPINEYIATWSTASLPNDWAVVRTRWGRWNHVRTTAAIASFILYIAALVSLGA</sequence>
<keyword evidence="1" id="KW-0812">Transmembrane</keyword>
<accession>A0AAV3UR05</accession>
<reference evidence="2 3" key="1">
    <citation type="journal article" date="2019" name="Int. J. Syst. Evol. Microbiol.">
        <title>The Global Catalogue of Microorganisms (GCM) 10K type strain sequencing project: providing services to taxonomists for standard genome sequencing and annotation.</title>
        <authorList>
            <consortium name="The Broad Institute Genomics Platform"/>
            <consortium name="The Broad Institute Genome Sequencing Center for Infectious Disease"/>
            <person name="Wu L."/>
            <person name="Ma J."/>
        </authorList>
    </citation>
    <scope>NUCLEOTIDE SEQUENCE [LARGE SCALE GENOMIC DNA]</scope>
    <source>
        <strain evidence="2 3">JCM 17504</strain>
    </source>
</reference>
<evidence type="ECO:0000313" key="2">
    <source>
        <dbReference type="EMBL" id="GAA5064586.1"/>
    </source>
</evidence>
<dbReference type="RefSeq" id="WP_227778929.1">
    <property type="nucleotide sequence ID" value="NZ_BAABKX010000030.1"/>
</dbReference>
<dbReference type="GeneID" id="68617632"/>
<keyword evidence="1" id="KW-0472">Membrane</keyword>
<name>A0AAV3UR05_9EURY</name>
<dbReference type="InterPro" id="IPR013901">
    <property type="entry name" value="Anthrone_oxy"/>
</dbReference>
<comment type="caution">
    <text evidence="2">The sequence shown here is derived from an EMBL/GenBank/DDBJ whole genome shotgun (WGS) entry which is preliminary data.</text>
</comment>
<proteinExistence type="predicted"/>